<accession>X1DLK2</accession>
<dbReference type="PANTHER" id="PTHR13929:SF0">
    <property type="entry name" value="UBIA PRENYLTRANSFERASE DOMAIN-CONTAINING PROTEIN 1"/>
    <property type="match status" value="1"/>
</dbReference>
<evidence type="ECO:0000256" key="4">
    <source>
        <dbReference type="ARBA" id="ARBA00022679"/>
    </source>
</evidence>
<reference evidence="9" key="1">
    <citation type="journal article" date="2014" name="Front. Microbiol.">
        <title>High frequency of phylogenetically diverse reductive dehalogenase-homologous genes in deep subseafloor sedimentary metagenomes.</title>
        <authorList>
            <person name="Kawai M."/>
            <person name="Futagami T."/>
            <person name="Toyoda A."/>
            <person name="Takaki Y."/>
            <person name="Nishi S."/>
            <person name="Hori S."/>
            <person name="Arai W."/>
            <person name="Tsubouchi T."/>
            <person name="Morono Y."/>
            <person name="Uchiyama I."/>
            <person name="Ito T."/>
            <person name="Fujiyama A."/>
            <person name="Inagaki F."/>
            <person name="Takami H."/>
        </authorList>
    </citation>
    <scope>NUCLEOTIDE SEQUENCE</scope>
    <source>
        <strain evidence="9">Expedition CK06-06</strain>
    </source>
</reference>
<dbReference type="InterPro" id="IPR026046">
    <property type="entry name" value="UBIAD1"/>
</dbReference>
<keyword evidence="5 8" id="KW-0812">Transmembrane</keyword>
<proteinExistence type="predicted"/>
<evidence type="ECO:0008006" key="10">
    <source>
        <dbReference type="Google" id="ProtNLM"/>
    </source>
</evidence>
<dbReference type="Pfam" id="PF01040">
    <property type="entry name" value="UbiA"/>
    <property type="match status" value="1"/>
</dbReference>
<dbReference type="PANTHER" id="PTHR13929">
    <property type="entry name" value="1,4-DIHYDROXY-2-NAPHTHOATE OCTAPRENYLTRANSFERASE"/>
    <property type="match status" value="1"/>
</dbReference>
<evidence type="ECO:0000256" key="2">
    <source>
        <dbReference type="ARBA" id="ARBA00004863"/>
    </source>
</evidence>
<keyword evidence="3" id="KW-0474">Menaquinone biosynthesis</keyword>
<dbReference type="EMBL" id="BART01037178">
    <property type="protein sequence ID" value="GAH05884.1"/>
    <property type="molecule type" value="Genomic_DNA"/>
</dbReference>
<evidence type="ECO:0000256" key="6">
    <source>
        <dbReference type="ARBA" id="ARBA00022989"/>
    </source>
</evidence>
<evidence type="ECO:0000256" key="5">
    <source>
        <dbReference type="ARBA" id="ARBA00022692"/>
    </source>
</evidence>
<evidence type="ECO:0000313" key="9">
    <source>
        <dbReference type="EMBL" id="GAH05884.1"/>
    </source>
</evidence>
<dbReference type="AlphaFoldDB" id="X1DLK2"/>
<dbReference type="CDD" id="cd13962">
    <property type="entry name" value="PT_UbiA_UBIAD1"/>
    <property type="match status" value="1"/>
</dbReference>
<evidence type="ECO:0000256" key="1">
    <source>
        <dbReference type="ARBA" id="ARBA00004141"/>
    </source>
</evidence>
<dbReference type="GO" id="GO:0004659">
    <property type="term" value="F:prenyltransferase activity"/>
    <property type="evidence" value="ECO:0007669"/>
    <property type="project" value="InterPro"/>
</dbReference>
<evidence type="ECO:0000256" key="7">
    <source>
        <dbReference type="ARBA" id="ARBA00023136"/>
    </source>
</evidence>
<gene>
    <name evidence="9" type="ORF">S01H4_62333</name>
</gene>
<dbReference type="InterPro" id="IPR044878">
    <property type="entry name" value="UbiA_sf"/>
</dbReference>
<feature type="transmembrane region" description="Helical" evidence="8">
    <location>
        <begin position="127"/>
        <end position="145"/>
    </location>
</feature>
<feature type="non-terminal residue" evidence="9">
    <location>
        <position position="158"/>
    </location>
</feature>
<evidence type="ECO:0000256" key="8">
    <source>
        <dbReference type="SAM" id="Phobius"/>
    </source>
</evidence>
<dbReference type="GO" id="GO:0009234">
    <property type="term" value="P:menaquinone biosynthetic process"/>
    <property type="evidence" value="ECO:0007669"/>
    <property type="project" value="UniProtKB-UniPathway"/>
</dbReference>
<comment type="caution">
    <text evidence="9">The sequence shown here is derived from an EMBL/GenBank/DDBJ whole genome shotgun (WGS) entry which is preliminary data.</text>
</comment>
<dbReference type="Gene3D" id="1.10.357.140">
    <property type="entry name" value="UbiA prenyltransferase"/>
    <property type="match status" value="1"/>
</dbReference>
<feature type="transmembrane region" description="Helical" evidence="8">
    <location>
        <begin position="70"/>
        <end position="91"/>
    </location>
</feature>
<sequence>VIIGSALVFYEKIFSISFFLITALGVTALHLGANLLNDYYDARGSDSINVRLTPFSGGSRVIQNREIAPWTILLLSSFFFALGLAVGIWLVYLGRPFVIAIGLFGFVAGWAYSAPPLQLMSRGWGEVLIFFAFGPFVTLGTYYVMSGSLSWQAFALGF</sequence>
<dbReference type="InterPro" id="IPR000537">
    <property type="entry name" value="UbiA_prenyltransferase"/>
</dbReference>
<feature type="transmembrane region" description="Helical" evidence="8">
    <location>
        <begin position="97"/>
        <end position="115"/>
    </location>
</feature>
<comment type="pathway">
    <text evidence="2">Quinol/quinone metabolism; menaquinone biosynthesis.</text>
</comment>
<keyword evidence="4" id="KW-0808">Transferase</keyword>
<organism evidence="9">
    <name type="scientific">marine sediment metagenome</name>
    <dbReference type="NCBI Taxonomy" id="412755"/>
    <lineage>
        <taxon>unclassified sequences</taxon>
        <taxon>metagenomes</taxon>
        <taxon>ecological metagenomes</taxon>
    </lineage>
</organism>
<feature type="transmembrane region" description="Helical" evidence="8">
    <location>
        <begin position="13"/>
        <end position="33"/>
    </location>
</feature>
<feature type="non-terminal residue" evidence="9">
    <location>
        <position position="1"/>
    </location>
</feature>
<protein>
    <recommendedName>
        <fullName evidence="10">Prenyltransferase</fullName>
    </recommendedName>
</protein>
<dbReference type="GO" id="GO:0042371">
    <property type="term" value="P:vitamin K biosynthetic process"/>
    <property type="evidence" value="ECO:0007669"/>
    <property type="project" value="TreeGrafter"/>
</dbReference>
<keyword evidence="6 8" id="KW-1133">Transmembrane helix</keyword>
<name>X1DLK2_9ZZZZ</name>
<dbReference type="UniPathway" id="UPA00079"/>
<comment type="subcellular location">
    <subcellularLocation>
        <location evidence="1">Membrane</location>
        <topology evidence="1">Multi-pass membrane protein</topology>
    </subcellularLocation>
</comment>
<keyword evidence="7 8" id="KW-0472">Membrane</keyword>
<evidence type="ECO:0000256" key="3">
    <source>
        <dbReference type="ARBA" id="ARBA00022428"/>
    </source>
</evidence>
<dbReference type="GO" id="GO:0016020">
    <property type="term" value="C:membrane"/>
    <property type="evidence" value="ECO:0007669"/>
    <property type="project" value="UniProtKB-SubCell"/>
</dbReference>